<dbReference type="Proteomes" id="UP001054854">
    <property type="component" value="Unassembled WGS sequence"/>
</dbReference>
<organism evidence="2 3">
    <name type="scientific">Streptomyces hygroscopicus</name>
    <dbReference type="NCBI Taxonomy" id="1912"/>
    <lineage>
        <taxon>Bacteria</taxon>
        <taxon>Bacillati</taxon>
        <taxon>Actinomycetota</taxon>
        <taxon>Actinomycetes</taxon>
        <taxon>Kitasatosporales</taxon>
        <taxon>Streptomycetaceae</taxon>
        <taxon>Streptomyces</taxon>
        <taxon>Streptomyces violaceusniger group</taxon>
    </lineage>
</organism>
<sequence>MEPSGQLITMSFFSELKRKQIELRRMRTEQIEQRRVEATLAAAARGATPEQARRAGDRAVRGNTNAAITGSLHPGG</sequence>
<proteinExistence type="predicted"/>
<protein>
    <submittedName>
        <fullName evidence="2">Uncharacterized protein</fullName>
    </submittedName>
</protein>
<comment type="caution">
    <text evidence="2">The sequence shown here is derived from an EMBL/GenBank/DDBJ whole genome shotgun (WGS) entry which is preliminary data.</text>
</comment>
<accession>A0ABQ3UDT2</accession>
<dbReference type="EMBL" id="BNEK01000005">
    <property type="protein sequence ID" value="GHJ33767.1"/>
    <property type="molecule type" value="Genomic_DNA"/>
</dbReference>
<evidence type="ECO:0000313" key="3">
    <source>
        <dbReference type="Proteomes" id="UP001054854"/>
    </source>
</evidence>
<gene>
    <name evidence="2" type="ORF">TPA0910_82000</name>
</gene>
<name>A0ABQ3UDT2_STRHY</name>
<evidence type="ECO:0000256" key="1">
    <source>
        <dbReference type="SAM" id="MobiDB-lite"/>
    </source>
</evidence>
<dbReference type="RefSeq" id="WP_236259615.1">
    <property type="nucleotide sequence ID" value="NZ_BNEK01000005.1"/>
</dbReference>
<feature type="region of interest" description="Disordered" evidence="1">
    <location>
        <begin position="42"/>
        <end position="76"/>
    </location>
</feature>
<keyword evidence="3" id="KW-1185">Reference proteome</keyword>
<feature type="compositionally biased region" description="Basic and acidic residues" evidence="1">
    <location>
        <begin position="51"/>
        <end position="60"/>
    </location>
</feature>
<evidence type="ECO:0000313" key="2">
    <source>
        <dbReference type="EMBL" id="GHJ33767.1"/>
    </source>
</evidence>
<reference evidence="2" key="1">
    <citation type="submission" date="2024-05" db="EMBL/GenBank/DDBJ databases">
        <title>Whole genome shotgun sequence of Streptomyces hygroscopicus NBRC 113678.</title>
        <authorList>
            <person name="Komaki H."/>
            <person name="Tamura T."/>
        </authorList>
    </citation>
    <scope>NUCLEOTIDE SEQUENCE</scope>
    <source>
        <strain evidence="2">N11-34</strain>
    </source>
</reference>